<feature type="region of interest" description="Disordered" evidence="1">
    <location>
        <begin position="31"/>
        <end position="59"/>
    </location>
</feature>
<dbReference type="EMBL" id="JAPNUD010000002">
    <property type="protein sequence ID" value="MDA0639317.1"/>
    <property type="molecule type" value="Genomic_DNA"/>
</dbReference>
<dbReference type="SUPFAM" id="SSF51126">
    <property type="entry name" value="Pectin lyase-like"/>
    <property type="match status" value="1"/>
</dbReference>
<evidence type="ECO:0000256" key="1">
    <source>
        <dbReference type="SAM" id="MobiDB-lite"/>
    </source>
</evidence>
<dbReference type="Proteomes" id="UP001212498">
    <property type="component" value="Unassembled WGS sequence"/>
</dbReference>
<name>A0ABT4SPZ4_9ACTN</name>
<evidence type="ECO:0008006" key="4">
    <source>
        <dbReference type="Google" id="ProtNLM"/>
    </source>
</evidence>
<accession>A0ABT4SPZ4</accession>
<sequence length="309" mass="32603">MSAHPTTPVPGRAAVVVISMVVLLTACQAEPRPTVAPPAPSPSASIVRPDGSSCPDHPTPACTGAPKGVRLTEVPLNTEDVAYKVQTPGAVLDGVHIRGPLLVHADDVTIKNSVIDGHVTNADGDRSFRFTITDTTVGTTRTCGPLPAIGHDKYTATRVLVQGHSDGFRVSGDAVDIRDSYVKLCSNPGDHSDGIQAYNGGKGLTFHHNTVDQREAEHITAPIFLVDEKSEDVVVTDNLVMGGTFSIQVRNARGKQVVRGNKLVDKSWVYGPVDSECGRADWAGNELVTIDANYRVTSIVGPLACEGAS</sequence>
<protein>
    <recommendedName>
        <fullName evidence="4">Parallel beta helix pectate lyase-like protein</fullName>
    </recommendedName>
</protein>
<reference evidence="2 3" key="1">
    <citation type="submission" date="2022-11" db="EMBL/GenBank/DDBJ databases">
        <title>Nonomuraea corallina sp. nov., a new species of the genus Nonomuraea isolated from sea side sediment in Thai sea.</title>
        <authorList>
            <person name="Ngamcharungchit C."/>
            <person name="Matsumoto A."/>
            <person name="Suriyachadkun C."/>
            <person name="Panbangred W."/>
            <person name="Inahashi Y."/>
            <person name="Intra B."/>
        </authorList>
    </citation>
    <scope>NUCLEOTIDE SEQUENCE [LARGE SCALE GENOMIC DNA]</scope>
    <source>
        <strain evidence="2 3">DSM 43553</strain>
    </source>
</reference>
<evidence type="ECO:0000313" key="3">
    <source>
        <dbReference type="Proteomes" id="UP001212498"/>
    </source>
</evidence>
<dbReference type="Gene3D" id="2.160.20.10">
    <property type="entry name" value="Single-stranded right-handed beta-helix, Pectin lyase-like"/>
    <property type="match status" value="1"/>
</dbReference>
<proteinExistence type="predicted"/>
<comment type="caution">
    <text evidence="2">The sequence shown here is derived from an EMBL/GenBank/DDBJ whole genome shotgun (WGS) entry which is preliminary data.</text>
</comment>
<evidence type="ECO:0000313" key="2">
    <source>
        <dbReference type="EMBL" id="MDA0639317.1"/>
    </source>
</evidence>
<dbReference type="InterPro" id="IPR011050">
    <property type="entry name" value="Pectin_lyase_fold/virulence"/>
</dbReference>
<keyword evidence="3" id="KW-1185">Reference proteome</keyword>
<gene>
    <name evidence="2" type="ORF">OUY24_01645</name>
</gene>
<dbReference type="InterPro" id="IPR012334">
    <property type="entry name" value="Pectin_lyas_fold"/>
</dbReference>
<organism evidence="2 3">
    <name type="scientific">Nonomuraea ferruginea</name>
    <dbReference type="NCBI Taxonomy" id="46174"/>
    <lineage>
        <taxon>Bacteria</taxon>
        <taxon>Bacillati</taxon>
        <taxon>Actinomycetota</taxon>
        <taxon>Actinomycetes</taxon>
        <taxon>Streptosporangiales</taxon>
        <taxon>Streptosporangiaceae</taxon>
        <taxon>Nonomuraea</taxon>
    </lineage>
</organism>
<dbReference type="RefSeq" id="WP_271274855.1">
    <property type="nucleotide sequence ID" value="NZ_BAABFD010000006.1"/>
</dbReference>